<evidence type="ECO:0000256" key="1">
    <source>
        <dbReference type="ARBA" id="ARBA00022737"/>
    </source>
</evidence>
<dbReference type="SUPFAM" id="SSF54791">
    <property type="entry name" value="Eukaryotic type KH-domain (KH-domain type I)"/>
    <property type="match status" value="4"/>
</dbReference>
<dbReference type="PANTHER" id="PTHR10288">
    <property type="entry name" value="KH DOMAIN CONTAINING RNA BINDING PROTEIN"/>
    <property type="match status" value="1"/>
</dbReference>
<dbReference type="eggNOG" id="KOG1676">
    <property type="taxonomic scope" value="Eukaryota"/>
</dbReference>
<dbReference type="InterPro" id="IPR004087">
    <property type="entry name" value="KH_dom"/>
</dbReference>
<dbReference type="Pfam" id="PF00013">
    <property type="entry name" value="KH_1"/>
    <property type="match status" value="3"/>
</dbReference>
<gene>
    <name evidence="5" type="ORF">THAOC_21490</name>
</gene>
<protein>
    <recommendedName>
        <fullName evidence="4">K Homology domain-containing protein</fullName>
    </recommendedName>
</protein>
<dbReference type="Proteomes" id="UP000266841">
    <property type="component" value="Unassembled WGS sequence"/>
</dbReference>
<dbReference type="OrthoDB" id="47090at2759"/>
<dbReference type="eggNOG" id="KOG0119">
    <property type="taxonomic scope" value="Eukaryota"/>
</dbReference>
<evidence type="ECO:0000313" key="6">
    <source>
        <dbReference type="Proteomes" id="UP000266841"/>
    </source>
</evidence>
<evidence type="ECO:0000259" key="4">
    <source>
        <dbReference type="SMART" id="SM00322"/>
    </source>
</evidence>
<feature type="domain" description="K Homology" evidence="4">
    <location>
        <begin position="78"/>
        <end position="164"/>
    </location>
</feature>
<dbReference type="InterPro" id="IPR036612">
    <property type="entry name" value="KH_dom_type_1_sf"/>
</dbReference>
<sequence>MDAHADAVARAKAIAARLAGTSASVSLSSAPAASAASGSAANVSALLDAALNPNKRSVDDALNAALSDTNKRHRSDGYECVRKVNIPVEENPGYNYIGLLIGPGGSKQRELVASAGGNVKISIRGKGSNKDSSTPGNEEPLHVLLEGSTSCVERAEKLVETLLANPDEEKRRQLSSINEEKGGYVPKPVSAILGAGSSSALSIYGPQSGEPVIEEKIGIPNGVVGYIIGRGGESITSMQRRTNCRVQIQKEHEMAPGTAQRVITLTAASKDSVAACRAIIENMVKERMVQSNSISIGSGNNATSQMAQLQKALAEGQAHVTCKVPDADVGLVIGKGGMQIKLIQEKSGANIQIPQMADTDNPAMRTVNITHQNKEGAEFAKTMIEEVLKEKAQSGGGGDVTIQVNCPDRDVGMIIGRGGCVIKQMQNTTRCRIQIPPTAPPGSQYRIISVVGSRAGTEQVKQMIETIIAEQSSQSVMSGVPFGNNQQGYGQQGHYGHQQQGAYGQQAYGQGAYGQQAYGQQAYGQTAATGQKDYSAEWAAYYAAQAAAGQGGAAATQQGAAAATAETAAATTATTQATDSTAASGQQQPAHDAYYEVFWQYASYYGEEAARKHYGAWSPPVGTPNPNAAGTGAATAAATSTTAAASPTTSSSTTQAQPQASQPAVSAANVQDSSVRKVSNLPAWMTKQG</sequence>
<accession>K0S0X5</accession>
<feature type="domain" description="K Homology" evidence="4">
    <location>
        <begin position="316"/>
        <end position="389"/>
    </location>
</feature>
<evidence type="ECO:0000256" key="2">
    <source>
        <dbReference type="PROSITE-ProRule" id="PRU00117"/>
    </source>
</evidence>
<dbReference type="InterPro" id="IPR055256">
    <property type="entry name" value="KH_1_KHDC4/BBP-like"/>
</dbReference>
<keyword evidence="6" id="KW-1185">Reference proteome</keyword>
<keyword evidence="1" id="KW-0677">Repeat</keyword>
<dbReference type="OMA" id="PQGANTI"/>
<feature type="domain" description="K Homology" evidence="4">
    <location>
        <begin position="398"/>
        <end position="469"/>
    </location>
</feature>
<comment type="caution">
    <text evidence="5">The sequence shown here is derived from an EMBL/GenBank/DDBJ whole genome shotgun (WGS) entry which is preliminary data.</text>
</comment>
<feature type="compositionally biased region" description="Low complexity" evidence="3">
    <location>
        <begin position="486"/>
        <end position="501"/>
    </location>
</feature>
<dbReference type="AlphaFoldDB" id="K0S0X5"/>
<organism evidence="5 6">
    <name type="scientific">Thalassiosira oceanica</name>
    <name type="common">Marine diatom</name>
    <dbReference type="NCBI Taxonomy" id="159749"/>
    <lineage>
        <taxon>Eukaryota</taxon>
        <taxon>Sar</taxon>
        <taxon>Stramenopiles</taxon>
        <taxon>Ochrophyta</taxon>
        <taxon>Bacillariophyta</taxon>
        <taxon>Coscinodiscophyceae</taxon>
        <taxon>Thalassiosirophycidae</taxon>
        <taxon>Thalassiosirales</taxon>
        <taxon>Thalassiosiraceae</taxon>
        <taxon>Thalassiosira</taxon>
    </lineage>
</organism>
<proteinExistence type="predicted"/>
<feature type="region of interest" description="Disordered" evidence="3">
    <location>
        <begin position="479"/>
        <end position="501"/>
    </location>
</feature>
<feature type="region of interest" description="Disordered" evidence="3">
    <location>
        <begin position="625"/>
        <end position="689"/>
    </location>
</feature>
<keyword evidence="2" id="KW-0694">RNA-binding</keyword>
<dbReference type="Gene3D" id="3.30.1370.10">
    <property type="entry name" value="K Homology domain, type 1"/>
    <property type="match status" value="4"/>
</dbReference>
<dbReference type="PROSITE" id="PS50084">
    <property type="entry name" value="KH_TYPE_1"/>
    <property type="match status" value="4"/>
</dbReference>
<evidence type="ECO:0000313" key="5">
    <source>
        <dbReference type="EMBL" id="EJK58384.1"/>
    </source>
</evidence>
<reference evidence="5 6" key="1">
    <citation type="journal article" date="2012" name="Genome Biol.">
        <title>Genome and low-iron response of an oceanic diatom adapted to chronic iron limitation.</title>
        <authorList>
            <person name="Lommer M."/>
            <person name="Specht M."/>
            <person name="Roy A.S."/>
            <person name="Kraemer L."/>
            <person name="Andreson R."/>
            <person name="Gutowska M.A."/>
            <person name="Wolf J."/>
            <person name="Bergner S.V."/>
            <person name="Schilhabel M.B."/>
            <person name="Klostermeier U.C."/>
            <person name="Beiko R.G."/>
            <person name="Rosenstiel P."/>
            <person name="Hippler M."/>
            <person name="Laroche J."/>
        </authorList>
    </citation>
    <scope>NUCLEOTIDE SEQUENCE [LARGE SCALE GENOMIC DNA]</scope>
    <source>
        <strain evidence="5 6">CCMP1005</strain>
    </source>
</reference>
<dbReference type="EMBL" id="AGNL01025362">
    <property type="protein sequence ID" value="EJK58384.1"/>
    <property type="molecule type" value="Genomic_DNA"/>
</dbReference>
<feature type="domain" description="K Homology" evidence="4">
    <location>
        <begin position="211"/>
        <end position="285"/>
    </location>
</feature>
<evidence type="ECO:0000256" key="3">
    <source>
        <dbReference type="SAM" id="MobiDB-lite"/>
    </source>
</evidence>
<dbReference type="InterPro" id="IPR004088">
    <property type="entry name" value="KH_dom_type_1"/>
</dbReference>
<feature type="compositionally biased region" description="Low complexity" evidence="3">
    <location>
        <begin position="625"/>
        <end position="671"/>
    </location>
</feature>
<name>K0S0X5_THAOC</name>
<dbReference type="GO" id="GO:0003723">
    <property type="term" value="F:RNA binding"/>
    <property type="evidence" value="ECO:0007669"/>
    <property type="project" value="UniProtKB-UniRule"/>
</dbReference>
<dbReference type="SMART" id="SM00322">
    <property type="entry name" value="KH"/>
    <property type="match status" value="4"/>
</dbReference>
<dbReference type="Pfam" id="PF22675">
    <property type="entry name" value="KH-I_KHDC4-BBP"/>
    <property type="match status" value="1"/>
</dbReference>